<dbReference type="GO" id="GO:0005272">
    <property type="term" value="F:sodium channel activity"/>
    <property type="evidence" value="ECO:0007669"/>
    <property type="project" value="UniProtKB-KW"/>
</dbReference>
<evidence type="ECO:0000256" key="2">
    <source>
        <dbReference type="ARBA" id="ARBA00007193"/>
    </source>
</evidence>
<proteinExistence type="inferred from homology"/>
<comment type="caution">
    <text evidence="13">The sequence shown here is derived from an EMBL/GenBank/DDBJ whole genome shotgun (WGS) entry which is preliminary data.</text>
</comment>
<evidence type="ECO:0000256" key="11">
    <source>
        <dbReference type="ARBA" id="ARBA00023303"/>
    </source>
</evidence>
<name>A0A4Y2VZC3_ARAVE</name>
<keyword evidence="11 12" id="KW-0407">Ion channel</keyword>
<evidence type="ECO:0000256" key="10">
    <source>
        <dbReference type="ARBA" id="ARBA00023201"/>
    </source>
</evidence>
<evidence type="ECO:0000256" key="5">
    <source>
        <dbReference type="ARBA" id="ARBA00022692"/>
    </source>
</evidence>
<dbReference type="OrthoDB" id="6437014at2759"/>
<comment type="subcellular location">
    <subcellularLocation>
        <location evidence="1">Membrane</location>
        <topology evidence="1">Multi-pass membrane protein</topology>
    </subcellularLocation>
</comment>
<comment type="similarity">
    <text evidence="2 12">Belongs to the amiloride-sensitive sodium channel (TC 1.A.6) family.</text>
</comment>
<dbReference type="Proteomes" id="UP000499080">
    <property type="component" value="Unassembled WGS sequence"/>
</dbReference>
<dbReference type="GO" id="GO:0016020">
    <property type="term" value="C:membrane"/>
    <property type="evidence" value="ECO:0007669"/>
    <property type="project" value="UniProtKB-SubCell"/>
</dbReference>
<sequence length="134" mass="15329">GSQLFCTTAKRSKKLSAVLVRTLGLTSCVLLPDMAGLQLIIDFEPEEYFRIDQIVTGQLAIHSPWNILNPFSEGFTIKPNKIYVIQIKEQRKWREWVDKAKAEKEDRKCINKQEIHKSELSEAALASIKIRSLS</sequence>
<keyword evidence="9" id="KW-0472">Membrane</keyword>
<keyword evidence="8 12" id="KW-0406">Ion transport</keyword>
<accession>A0A4Y2VZC3</accession>
<keyword evidence="7" id="KW-0915">Sodium</keyword>
<dbReference type="AlphaFoldDB" id="A0A4Y2VZC3"/>
<evidence type="ECO:0000256" key="3">
    <source>
        <dbReference type="ARBA" id="ARBA00022448"/>
    </source>
</evidence>
<evidence type="ECO:0000256" key="6">
    <source>
        <dbReference type="ARBA" id="ARBA00022989"/>
    </source>
</evidence>
<keyword evidence="10 12" id="KW-0739">Sodium transport</keyword>
<feature type="non-terminal residue" evidence="13">
    <location>
        <position position="1"/>
    </location>
</feature>
<keyword evidence="14" id="KW-1185">Reference proteome</keyword>
<keyword evidence="4 12" id="KW-0894">Sodium channel</keyword>
<evidence type="ECO:0000313" key="14">
    <source>
        <dbReference type="Proteomes" id="UP000499080"/>
    </source>
</evidence>
<gene>
    <name evidence="13" type="ORF">AVEN_5058_1</name>
</gene>
<keyword evidence="3 12" id="KW-0813">Transport</keyword>
<evidence type="ECO:0000256" key="8">
    <source>
        <dbReference type="ARBA" id="ARBA00023065"/>
    </source>
</evidence>
<evidence type="ECO:0000256" key="4">
    <source>
        <dbReference type="ARBA" id="ARBA00022461"/>
    </source>
</evidence>
<organism evidence="13 14">
    <name type="scientific">Araneus ventricosus</name>
    <name type="common">Orbweaver spider</name>
    <name type="synonym">Epeira ventricosa</name>
    <dbReference type="NCBI Taxonomy" id="182803"/>
    <lineage>
        <taxon>Eukaryota</taxon>
        <taxon>Metazoa</taxon>
        <taxon>Ecdysozoa</taxon>
        <taxon>Arthropoda</taxon>
        <taxon>Chelicerata</taxon>
        <taxon>Arachnida</taxon>
        <taxon>Araneae</taxon>
        <taxon>Araneomorphae</taxon>
        <taxon>Entelegynae</taxon>
        <taxon>Araneoidea</taxon>
        <taxon>Araneidae</taxon>
        <taxon>Araneus</taxon>
    </lineage>
</organism>
<evidence type="ECO:0000256" key="7">
    <source>
        <dbReference type="ARBA" id="ARBA00023053"/>
    </source>
</evidence>
<evidence type="ECO:0000256" key="1">
    <source>
        <dbReference type="ARBA" id="ARBA00004141"/>
    </source>
</evidence>
<keyword evidence="5 12" id="KW-0812">Transmembrane</keyword>
<reference evidence="13 14" key="1">
    <citation type="journal article" date="2019" name="Sci. Rep.">
        <title>Orb-weaving spider Araneus ventricosus genome elucidates the spidroin gene catalogue.</title>
        <authorList>
            <person name="Kono N."/>
            <person name="Nakamura H."/>
            <person name="Ohtoshi R."/>
            <person name="Moran D.A.P."/>
            <person name="Shinohara A."/>
            <person name="Yoshida Y."/>
            <person name="Fujiwara M."/>
            <person name="Mori M."/>
            <person name="Tomita M."/>
            <person name="Arakawa K."/>
        </authorList>
    </citation>
    <scope>NUCLEOTIDE SEQUENCE [LARGE SCALE GENOMIC DNA]</scope>
</reference>
<dbReference type="EMBL" id="BGPR01053634">
    <property type="protein sequence ID" value="GBO30469.1"/>
    <property type="molecule type" value="Genomic_DNA"/>
</dbReference>
<dbReference type="InterPro" id="IPR001873">
    <property type="entry name" value="ENaC"/>
</dbReference>
<evidence type="ECO:0000313" key="13">
    <source>
        <dbReference type="EMBL" id="GBO30469.1"/>
    </source>
</evidence>
<evidence type="ECO:0000256" key="12">
    <source>
        <dbReference type="RuleBase" id="RU000679"/>
    </source>
</evidence>
<protein>
    <submittedName>
        <fullName evidence="13">Uncharacterized protein</fullName>
    </submittedName>
</protein>
<evidence type="ECO:0000256" key="9">
    <source>
        <dbReference type="ARBA" id="ARBA00023136"/>
    </source>
</evidence>
<dbReference type="Pfam" id="PF00858">
    <property type="entry name" value="ASC"/>
    <property type="match status" value="1"/>
</dbReference>
<keyword evidence="6" id="KW-1133">Transmembrane helix</keyword>